<dbReference type="Gene3D" id="3.40.50.150">
    <property type="entry name" value="Vaccinia Virus protein VP39"/>
    <property type="match status" value="1"/>
</dbReference>
<evidence type="ECO:0000313" key="2">
    <source>
        <dbReference type="Proteomes" id="UP000664417"/>
    </source>
</evidence>
<dbReference type="AlphaFoldDB" id="A0A8J7QLK4"/>
<reference evidence="1" key="1">
    <citation type="submission" date="2021-03" db="EMBL/GenBank/DDBJ databases">
        <authorList>
            <person name="Wang G."/>
        </authorList>
    </citation>
    <scope>NUCLEOTIDE SEQUENCE</scope>
    <source>
        <strain evidence="1">KCTC 12899</strain>
    </source>
</reference>
<gene>
    <name evidence="1" type="ORF">J3U88_17200</name>
</gene>
<sequence length="257" mass="29705">MSLLRDLKVLYSLALAPVKGKTHAERMEGFYGRQADQYDDFRKRLLKGRAELYQAIEAPEQGIWIDFGGGTGSNLEFLGDRIHRLKHVYLVDLAESLLKVAERRAEDRGWHNFEAVYADATTYRPEASPLVDVVTFSYSLTMIPNWFAAIDHAYRILKPGGVIGVVDFYVSRKSPDEGLRRHPWSTRSFWRSWFDFDHVFPNPDHLPYLHHRFEAQNLDECRAKVPYLPLVRAPYYVFVGRKPLDNQANQAPPPVQV</sequence>
<dbReference type="Pfam" id="PF13489">
    <property type="entry name" value="Methyltransf_23"/>
    <property type="match status" value="1"/>
</dbReference>
<name>A0A8J7QLK4_9BACT</name>
<comment type="caution">
    <text evidence="1">The sequence shown here is derived from an EMBL/GenBank/DDBJ whole genome shotgun (WGS) entry which is preliminary data.</text>
</comment>
<dbReference type="PANTHER" id="PTHR47473:SF1">
    <property type="entry name" value="METHYLTRANSFERASE DOMAIN-CONTAINING PROTEIN"/>
    <property type="match status" value="1"/>
</dbReference>
<dbReference type="EMBL" id="JAFREP010000016">
    <property type="protein sequence ID" value="MBO1320215.1"/>
    <property type="molecule type" value="Genomic_DNA"/>
</dbReference>
<keyword evidence="1" id="KW-0808">Transferase</keyword>
<dbReference type="SUPFAM" id="SSF53335">
    <property type="entry name" value="S-adenosyl-L-methionine-dependent methyltransferases"/>
    <property type="match status" value="1"/>
</dbReference>
<proteinExistence type="predicted"/>
<keyword evidence="1" id="KW-0489">Methyltransferase</keyword>
<accession>A0A8J7QLK4</accession>
<keyword evidence="2" id="KW-1185">Reference proteome</keyword>
<organism evidence="1 2">
    <name type="scientific">Acanthopleuribacter pedis</name>
    <dbReference type="NCBI Taxonomy" id="442870"/>
    <lineage>
        <taxon>Bacteria</taxon>
        <taxon>Pseudomonadati</taxon>
        <taxon>Acidobacteriota</taxon>
        <taxon>Holophagae</taxon>
        <taxon>Acanthopleuribacterales</taxon>
        <taxon>Acanthopleuribacteraceae</taxon>
        <taxon>Acanthopleuribacter</taxon>
    </lineage>
</organism>
<dbReference type="RefSeq" id="WP_207860169.1">
    <property type="nucleotide sequence ID" value="NZ_JAFREP010000016.1"/>
</dbReference>
<dbReference type="GO" id="GO:0008168">
    <property type="term" value="F:methyltransferase activity"/>
    <property type="evidence" value="ECO:0007669"/>
    <property type="project" value="UniProtKB-KW"/>
</dbReference>
<dbReference type="Proteomes" id="UP000664417">
    <property type="component" value="Unassembled WGS sequence"/>
</dbReference>
<evidence type="ECO:0000313" key="1">
    <source>
        <dbReference type="EMBL" id="MBO1320215.1"/>
    </source>
</evidence>
<dbReference type="InterPro" id="IPR029063">
    <property type="entry name" value="SAM-dependent_MTases_sf"/>
</dbReference>
<dbReference type="CDD" id="cd02440">
    <property type="entry name" value="AdoMet_MTases"/>
    <property type="match status" value="1"/>
</dbReference>
<protein>
    <submittedName>
        <fullName evidence="1">Class I SAM-dependent methyltransferase</fullName>
    </submittedName>
</protein>
<dbReference type="GO" id="GO:0032259">
    <property type="term" value="P:methylation"/>
    <property type="evidence" value="ECO:0007669"/>
    <property type="project" value="UniProtKB-KW"/>
</dbReference>
<dbReference type="PANTHER" id="PTHR47473">
    <property type="entry name" value="BTA1P"/>
    <property type="match status" value="1"/>
</dbReference>